<dbReference type="AlphaFoldDB" id="A0A0F9DUY0"/>
<comment type="caution">
    <text evidence="2">The sequence shown here is derived from an EMBL/GenBank/DDBJ whole genome shotgun (WGS) entry which is preliminary data.</text>
</comment>
<accession>A0A0F9DUY0</accession>
<evidence type="ECO:0000313" key="2">
    <source>
        <dbReference type="EMBL" id="KKL15678.1"/>
    </source>
</evidence>
<sequence length="97" mass="10459">MDAGLRARSGEVDSDNPIVGFLYDLMRDHLPCGVVEELVGRQSAGNKCRFTNGFLANYAKDLSERLVGLRGDRNGRCSTREGSGSPHNSEESAGEGE</sequence>
<name>A0A0F9DUY0_9ZZZZ</name>
<proteinExistence type="predicted"/>
<evidence type="ECO:0000256" key="1">
    <source>
        <dbReference type="SAM" id="MobiDB-lite"/>
    </source>
</evidence>
<reference evidence="2" key="1">
    <citation type="journal article" date="2015" name="Nature">
        <title>Complex archaea that bridge the gap between prokaryotes and eukaryotes.</title>
        <authorList>
            <person name="Spang A."/>
            <person name="Saw J.H."/>
            <person name="Jorgensen S.L."/>
            <person name="Zaremba-Niedzwiedzka K."/>
            <person name="Martijn J."/>
            <person name="Lind A.E."/>
            <person name="van Eijk R."/>
            <person name="Schleper C."/>
            <person name="Guy L."/>
            <person name="Ettema T.J."/>
        </authorList>
    </citation>
    <scope>NUCLEOTIDE SEQUENCE</scope>
</reference>
<feature type="compositionally biased region" description="Basic and acidic residues" evidence="1">
    <location>
        <begin position="70"/>
        <end position="79"/>
    </location>
</feature>
<gene>
    <name evidence="2" type="ORF">LCGC14_2503190</name>
</gene>
<feature type="region of interest" description="Disordered" evidence="1">
    <location>
        <begin position="70"/>
        <end position="97"/>
    </location>
</feature>
<protein>
    <submittedName>
        <fullName evidence="2">Uncharacterized protein</fullName>
    </submittedName>
</protein>
<organism evidence="2">
    <name type="scientific">marine sediment metagenome</name>
    <dbReference type="NCBI Taxonomy" id="412755"/>
    <lineage>
        <taxon>unclassified sequences</taxon>
        <taxon>metagenomes</taxon>
        <taxon>ecological metagenomes</taxon>
    </lineage>
</organism>
<dbReference type="EMBL" id="LAZR01039969">
    <property type="protein sequence ID" value="KKL15678.1"/>
    <property type="molecule type" value="Genomic_DNA"/>
</dbReference>